<dbReference type="SUPFAM" id="SSF53448">
    <property type="entry name" value="Nucleotide-diphospho-sugar transferases"/>
    <property type="match status" value="1"/>
</dbReference>
<dbReference type="GeneID" id="9592343"/>
<dbReference type="HOGENOM" id="CLU_806880_0_0_1"/>
<dbReference type="AlphaFoldDB" id="D8PQD4"/>
<dbReference type="KEGG" id="scm:SCHCO_02486599"/>
<protein>
    <recommendedName>
        <fullName evidence="4">Glycosyltransferase family 31 protein</fullName>
    </recommendedName>
</protein>
<feature type="signal peptide" evidence="1">
    <location>
        <begin position="1"/>
        <end position="19"/>
    </location>
</feature>
<keyword evidence="1" id="KW-0732">Signal</keyword>
<evidence type="ECO:0000256" key="1">
    <source>
        <dbReference type="SAM" id="SignalP"/>
    </source>
</evidence>
<sequence length="344" mass="37759">MARLRVAAALTSILVAVLAAVLWKSGEQHQIFDVPSGLGFAKFSWTSFRQSKPDTTAVVLNWSRLPNVVRIASLLCEHSLDDAIASDFAFTGCPTTKLKIHNSPENLYFQARFLACAQSTTEFCFIQDDDYIVWPSVIQSLHARIANSDVRGVHLLPPHEHLSSTLQTVVAPPNIHTDFAWLGHGAIIRRSVCTEFLSLLEHLKMDDEQRKMADNYYTILSNTFTEKWFDQGYELGGGQPFTVGTEGDLRNQRHIASATQMLDQLFAGETSPCARGVPYVDCSNDVQAPKLSHAPCKDTACLFQTNIQLLPAISAQASRAAELAKVAQDSDAALGTPISSEPTP</sequence>
<keyword evidence="3" id="KW-1185">Reference proteome</keyword>
<evidence type="ECO:0000313" key="3">
    <source>
        <dbReference type="Proteomes" id="UP000007431"/>
    </source>
</evidence>
<dbReference type="VEuPathDB" id="FungiDB:SCHCODRAFT_02486599"/>
<gene>
    <name evidence="2" type="ORF">SCHCODRAFT_231479</name>
</gene>
<feature type="chain" id="PRO_5003120177" description="Glycosyltransferase family 31 protein" evidence="1">
    <location>
        <begin position="20"/>
        <end position="344"/>
    </location>
</feature>
<dbReference type="eggNOG" id="ENOG502RXJV">
    <property type="taxonomic scope" value="Eukaryota"/>
</dbReference>
<dbReference type="OrthoDB" id="1684102at2759"/>
<proteinExistence type="predicted"/>
<accession>D8PQD4</accession>
<dbReference type="Proteomes" id="UP000007431">
    <property type="component" value="Unassembled WGS sequence"/>
</dbReference>
<reference evidence="2 3" key="1">
    <citation type="journal article" date="2010" name="Nat. Biotechnol.">
        <title>Genome sequence of the model mushroom Schizophyllum commune.</title>
        <authorList>
            <person name="Ohm R.A."/>
            <person name="de Jong J.F."/>
            <person name="Lugones L.G."/>
            <person name="Aerts A."/>
            <person name="Kothe E."/>
            <person name="Stajich J.E."/>
            <person name="de Vries R.P."/>
            <person name="Record E."/>
            <person name="Levasseur A."/>
            <person name="Baker S.E."/>
            <person name="Bartholomew K.A."/>
            <person name="Coutinho P.M."/>
            <person name="Erdmann S."/>
            <person name="Fowler T.J."/>
            <person name="Gathman A.C."/>
            <person name="Lombard V."/>
            <person name="Henrissat B."/>
            <person name="Knabe N."/>
            <person name="Kuees U."/>
            <person name="Lilly W.W."/>
            <person name="Lindquist E."/>
            <person name="Lucas S."/>
            <person name="Magnuson J.K."/>
            <person name="Piumi F."/>
            <person name="Raudaskoski M."/>
            <person name="Salamov A."/>
            <person name="Schmutz J."/>
            <person name="Schwarze F.W.M.R."/>
            <person name="vanKuyk P.A."/>
            <person name="Horton J.S."/>
            <person name="Grigoriev I.V."/>
            <person name="Woesten H.A.B."/>
        </authorList>
    </citation>
    <scope>NUCLEOTIDE SEQUENCE [LARGE SCALE GENOMIC DNA]</scope>
    <source>
        <strain evidence="3">H4-8 / FGSC 9210</strain>
    </source>
</reference>
<dbReference type="InParanoid" id="D8PQD4"/>
<evidence type="ECO:0000313" key="2">
    <source>
        <dbReference type="EMBL" id="EFJ02415.1"/>
    </source>
</evidence>
<dbReference type="OMA" id="CAPENED"/>
<dbReference type="RefSeq" id="XP_003037317.1">
    <property type="nucleotide sequence ID" value="XM_003037271.1"/>
</dbReference>
<evidence type="ECO:0008006" key="4">
    <source>
        <dbReference type="Google" id="ProtNLM"/>
    </source>
</evidence>
<dbReference type="InterPro" id="IPR029044">
    <property type="entry name" value="Nucleotide-diphossugar_trans"/>
</dbReference>
<name>D8PQD4_SCHCM</name>
<dbReference type="EMBL" id="GL377302">
    <property type="protein sequence ID" value="EFJ02415.1"/>
    <property type="molecule type" value="Genomic_DNA"/>
</dbReference>
<organism evidence="3">
    <name type="scientific">Schizophyllum commune (strain H4-8 / FGSC 9210)</name>
    <name type="common">Split gill fungus</name>
    <dbReference type="NCBI Taxonomy" id="578458"/>
    <lineage>
        <taxon>Eukaryota</taxon>
        <taxon>Fungi</taxon>
        <taxon>Dikarya</taxon>
        <taxon>Basidiomycota</taxon>
        <taxon>Agaricomycotina</taxon>
        <taxon>Agaricomycetes</taxon>
        <taxon>Agaricomycetidae</taxon>
        <taxon>Agaricales</taxon>
        <taxon>Schizophyllaceae</taxon>
        <taxon>Schizophyllum</taxon>
    </lineage>
</organism>